<keyword evidence="2" id="KW-1185">Reference proteome</keyword>
<evidence type="ECO:0000313" key="1">
    <source>
        <dbReference type="EMBL" id="KAK7046286.1"/>
    </source>
</evidence>
<proteinExistence type="predicted"/>
<name>A0AAW0D3Z4_9AGAR</name>
<accession>A0AAW0D3Z4</accession>
<reference evidence="1 2" key="1">
    <citation type="journal article" date="2024" name="J Genomics">
        <title>Draft genome sequencing and assembly of Favolaschia claudopus CIRM-BRFM 2984 isolated from oak limbs.</title>
        <authorList>
            <person name="Navarro D."/>
            <person name="Drula E."/>
            <person name="Chaduli D."/>
            <person name="Cazenave R."/>
            <person name="Ahrendt S."/>
            <person name="Wang J."/>
            <person name="Lipzen A."/>
            <person name="Daum C."/>
            <person name="Barry K."/>
            <person name="Grigoriev I.V."/>
            <person name="Favel A."/>
            <person name="Rosso M.N."/>
            <person name="Martin F."/>
        </authorList>
    </citation>
    <scope>NUCLEOTIDE SEQUENCE [LARGE SCALE GENOMIC DNA]</scope>
    <source>
        <strain evidence="1 2">CIRM-BRFM 2984</strain>
    </source>
</reference>
<gene>
    <name evidence="1" type="ORF">R3P38DRAFT_3175569</name>
</gene>
<sequence>MTTLISQTALANLLDNTKHPGIALKEVVALHYGLSETIRVQIPTAVVQRTGVCYPCADSCFSYLQIDPWEGLHTPSARSVPIRDTRVSVYEVFPSGEIKTKMFINIDRSESKSNSSVRDSNLEAESEFHLLTARLYSCAGPSFIHVPTTYTVTPPLRTFPYVEAILKYPTLQPHIHHIDASLHHRLPSGRLECTEFLCFFKRHKRLPRNPGLNIQGEVLIMRAGDDGEMVANMLEAEADLADLVARASVFILFPSPH</sequence>
<evidence type="ECO:0000313" key="2">
    <source>
        <dbReference type="Proteomes" id="UP001362999"/>
    </source>
</evidence>
<dbReference type="Proteomes" id="UP001362999">
    <property type="component" value="Unassembled WGS sequence"/>
</dbReference>
<protein>
    <submittedName>
        <fullName evidence="1">Uncharacterized protein</fullName>
    </submittedName>
</protein>
<organism evidence="1 2">
    <name type="scientific">Favolaschia claudopus</name>
    <dbReference type="NCBI Taxonomy" id="2862362"/>
    <lineage>
        <taxon>Eukaryota</taxon>
        <taxon>Fungi</taxon>
        <taxon>Dikarya</taxon>
        <taxon>Basidiomycota</taxon>
        <taxon>Agaricomycotina</taxon>
        <taxon>Agaricomycetes</taxon>
        <taxon>Agaricomycetidae</taxon>
        <taxon>Agaricales</taxon>
        <taxon>Marasmiineae</taxon>
        <taxon>Mycenaceae</taxon>
        <taxon>Favolaschia</taxon>
    </lineage>
</organism>
<dbReference type="AlphaFoldDB" id="A0AAW0D3Z4"/>
<comment type="caution">
    <text evidence="1">The sequence shown here is derived from an EMBL/GenBank/DDBJ whole genome shotgun (WGS) entry which is preliminary data.</text>
</comment>
<dbReference type="EMBL" id="JAWWNJ010000010">
    <property type="protein sequence ID" value="KAK7046286.1"/>
    <property type="molecule type" value="Genomic_DNA"/>
</dbReference>